<keyword evidence="2" id="KW-1185">Reference proteome</keyword>
<dbReference type="Pfam" id="PF13692">
    <property type="entry name" value="Glyco_trans_1_4"/>
    <property type="match status" value="1"/>
</dbReference>
<dbReference type="CDD" id="cd03801">
    <property type="entry name" value="GT4_PimA-like"/>
    <property type="match status" value="1"/>
</dbReference>
<protein>
    <submittedName>
        <fullName evidence="1">Glycosyl transferase group 1</fullName>
    </submittedName>
</protein>
<accession>A0A133XGQ7</accession>
<comment type="caution">
    <text evidence="1">The sequence shown here is derived from an EMBL/GenBank/DDBJ whole genome shotgun (WGS) entry which is preliminary data.</text>
</comment>
<dbReference type="SUPFAM" id="SSF53756">
    <property type="entry name" value="UDP-Glycosyltransferase/glycogen phosphorylase"/>
    <property type="match status" value="1"/>
</dbReference>
<dbReference type="EMBL" id="LODL01000021">
    <property type="protein sequence ID" value="KXB30127.1"/>
    <property type="molecule type" value="Genomic_DNA"/>
</dbReference>
<proteinExistence type="predicted"/>
<sequence>MMVTHVIPYPPAAGNEIRIFNMLKWFRRKEYRVTLVVRPLGNEEVSNESVIGLHKFVDDLYVFDARAKPDSSAEMIGSRVLDPDFQNDRVAELQNGFCPPWFVSDVANLIQQKRPDVLLAEYVVMSRVLNVPEATGCLKVIDSIELFCRLKVTLEKFGLVNYGLDLSDEEEKLLLERADIILAIQHLEYSEIQKLVPDRRALVTGFDLDIRSGEEQHNVAGRVLIIGSENEFNVRGTQDFIDYTWPLILEQYPSATLHVVGRVSRCVHTNDPSVSLLGFVDSLESEYDQASVVVNPCRVGTGLKIKTVEALACGKPHVGWPASSDGLRELGELPYVVAGDAVDFADAIGEFLSDPGKCRNYGAKAQKFISSHFGAEVVYGPLSAAIEEHVSSRH</sequence>
<dbReference type="GO" id="GO:0016757">
    <property type="term" value="F:glycosyltransferase activity"/>
    <property type="evidence" value="ECO:0007669"/>
    <property type="project" value="TreeGrafter"/>
</dbReference>
<dbReference type="PANTHER" id="PTHR12526">
    <property type="entry name" value="GLYCOSYLTRANSFERASE"/>
    <property type="match status" value="1"/>
</dbReference>
<dbReference type="AlphaFoldDB" id="A0A133XGQ7"/>
<dbReference type="PANTHER" id="PTHR12526:SF600">
    <property type="entry name" value="GLYCOSYL TRANSFERASE GROUP 1"/>
    <property type="match status" value="1"/>
</dbReference>
<keyword evidence="1" id="KW-0808">Transferase</keyword>
<gene>
    <name evidence="1" type="ORF">AT959_12185</name>
</gene>
<reference evidence="1 2" key="1">
    <citation type="submission" date="2015-12" db="EMBL/GenBank/DDBJ databases">
        <title>Nitrous oxide reduction kinetics distinguish bacteria harboring typical versus atypical NosZ.</title>
        <authorList>
            <person name="Yoon S."/>
            <person name="Nissen S."/>
            <person name="Park D."/>
            <person name="Sanford R.A."/>
            <person name="Loeffler F.E."/>
        </authorList>
    </citation>
    <scope>NUCLEOTIDE SEQUENCE [LARGE SCALE GENOMIC DNA]</scope>
    <source>
        <strain evidence="1 2">ATCC BAA-841</strain>
    </source>
</reference>
<organism evidence="1 2">
    <name type="scientific">Dechloromonas denitrificans</name>
    <dbReference type="NCBI Taxonomy" id="281362"/>
    <lineage>
        <taxon>Bacteria</taxon>
        <taxon>Pseudomonadati</taxon>
        <taxon>Pseudomonadota</taxon>
        <taxon>Betaproteobacteria</taxon>
        <taxon>Rhodocyclales</taxon>
        <taxon>Azonexaceae</taxon>
        <taxon>Dechloromonas</taxon>
    </lineage>
</organism>
<name>A0A133XGQ7_9RHOO</name>
<evidence type="ECO:0000313" key="2">
    <source>
        <dbReference type="Proteomes" id="UP000070186"/>
    </source>
</evidence>
<dbReference type="Proteomes" id="UP000070186">
    <property type="component" value="Unassembled WGS sequence"/>
</dbReference>
<evidence type="ECO:0000313" key="1">
    <source>
        <dbReference type="EMBL" id="KXB30127.1"/>
    </source>
</evidence>
<dbReference type="Gene3D" id="3.40.50.2000">
    <property type="entry name" value="Glycogen Phosphorylase B"/>
    <property type="match status" value="2"/>
</dbReference>
<dbReference type="STRING" id="281362.AT959_12185"/>